<dbReference type="Gene3D" id="1.10.10.350">
    <property type="match status" value="1"/>
</dbReference>
<feature type="compositionally biased region" description="Basic and acidic residues" evidence="8">
    <location>
        <begin position="136"/>
        <end position="146"/>
    </location>
</feature>
<feature type="short sequence motif" description="'HIGH' region" evidence="7">
    <location>
        <begin position="25"/>
        <end position="35"/>
    </location>
</feature>
<keyword evidence="4 7" id="KW-0067">ATP-binding</keyword>
<dbReference type="InterPro" id="IPR000924">
    <property type="entry name" value="Glu/Gln-tRNA-synth"/>
</dbReference>
<dbReference type="CDD" id="cd00808">
    <property type="entry name" value="GluRS_core"/>
    <property type="match status" value="1"/>
</dbReference>
<dbReference type="GO" id="GO:0004818">
    <property type="term" value="F:glutamate-tRNA ligase activity"/>
    <property type="evidence" value="ECO:0007669"/>
    <property type="project" value="UniProtKB-UniRule"/>
</dbReference>
<dbReference type="InterPro" id="IPR033910">
    <property type="entry name" value="GluRS_core"/>
</dbReference>
<evidence type="ECO:0000259" key="9">
    <source>
        <dbReference type="Pfam" id="PF00749"/>
    </source>
</evidence>
<feature type="domain" description="Glutamyl/glutaminyl-tRNA synthetase class Ib catalytic" evidence="9">
    <location>
        <begin position="305"/>
        <end position="372"/>
    </location>
</feature>
<dbReference type="EMBL" id="NIDE01000013">
    <property type="protein sequence ID" value="OWK38893.1"/>
    <property type="molecule type" value="Genomic_DNA"/>
</dbReference>
<feature type="domain" description="Glutamyl/glutaminyl-tRNA synthetase class Ib catalytic" evidence="9">
    <location>
        <begin position="19"/>
        <end position="288"/>
    </location>
</feature>
<feature type="binding site" evidence="7">
    <location>
        <position position="278"/>
    </location>
    <ligand>
        <name>ATP</name>
        <dbReference type="ChEBI" id="CHEBI:30616"/>
    </ligand>
</feature>
<dbReference type="Pfam" id="PF19269">
    <property type="entry name" value="Anticodon_2"/>
    <property type="match status" value="1"/>
</dbReference>
<dbReference type="InterPro" id="IPR020058">
    <property type="entry name" value="Glu/Gln-tRNA-synth_Ib_cat-dom"/>
</dbReference>
<keyword evidence="3 7" id="KW-0547">Nucleotide-binding</keyword>
<evidence type="ECO:0000313" key="12">
    <source>
        <dbReference type="Proteomes" id="UP000214646"/>
    </source>
</evidence>
<dbReference type="HAMAP" id="MF_00022">
    <property type="entry name" value="Glu_tRNA_synth_type1"/>
    <property type="match status" value="1"/>
</dbReference>
<evidence type="ECO:0000256" key="5">
    <source>
        <dbReference type="ARBA" id="ARBA00022917"/>
    </source>
</evidence>
<dbReference type="GO" id="GO:0000049">
    <property type="term" value="F:tRNA binding"/>
    <property type="evidence" value="ECO:0007669"/>
    <property type="project" value="InterPro"/>
</dbReference>
<dbReference type="AlphaFoldDB" id="A0A225DD36"/>
<evidence type="ECO:0000256" key="6">
    <source>
        <dbReference type="ARBA" id="ARBA00023146"/>
    </source>
</evidence>
<dbReference type="InterPro" id="IPR045462">
    <property type="entry name" value="aa-tRNA-synth_I_cd-bd"/>
</dbReference>
<evidence type="ECO:0000256" key="8">
    <source>
        <dbReference type="SAM" id="MobiDB-lite"/>
    </source>
</evidence>
<comment type="catalytic activity">
    <reaction evidence="7">
        <text>tRNA(Glu) + L-glutamate + ATP = L-glutamyl-tRNA(Glu) + AMP + diphosphate</text>
        <dbReference type="Rhea" id="RHEA:23540"/>
        <dbReference type="Rhea" id="RHEA-COMP:9663"/>
        <dbReference type="Rhea" id="RHEA-COMP:9680"/>
        <dbReference type="ChEBI" id="CHEBI:29985"/>
        <dbReference type="ChEBI" id="CHEBI:30616"/>
        <dbReference type="ChEBI" id="CHEBI:33019"/>
        <dbReference type="ChEBI" id="CHEBI:78442"/>
        <dbReference type="ChEBI" id="CHEBI:78520"/>
        <dbReference type="ChEBI" id="CHEBI:456215"/>
        <dbReference type="EC" id="6.1.1.17"/>
    </reaction>
</comment>
<accession>A0A225DD36</accession>
<dbReference type="PROSITE" id="PS00178">
    <property type="entry name" value="AA_TRNA_LIGASE_I"/>
    <property type="match status" value="1"/>
</dbReference>
<sequence length="542" mass="59716">MIRTGNPAAGKGRPFMTTIRTRFAPSPTGYLHIGGVRTALFNWLLARRHHGQFVLRIDDTDQERNRAEAVRPIIDGFDWLGMNWDEGPTKDASGDSFGPHKPYYQGQRNDKYEAAAMKLLEAGLAYPDYTPSEAQDAARKDAERAKRPYVHRGSNRDVPAAENVRQYKEKKATLLLKVATGKTVKFVDAVRGPQEISTDTIRDPALLRGPAADGVCRALYNFATVVDEADFEITHVVRAIEHLSNTPTQILIFEALGAPVPQFAHIPLVNYNGDKMSKRKLPALCAEDIAKLKACGWTDDEIKARDDLNIAAVAYYRELGYLPGALINYLCRLGWSLDDHSEIIPLDQLIANFSLDRVTSAPGSFDGKKLFWVQGEYMKLVPTAEKVERCVPYLRRAKLIGDTLDDVTRAVLTRIVDAAGERIKLFSDVLAFATPLLKATIEYDAKAVEKHLKKAGAVDLLRGFAETLRPLAPFDAQTTDTALHAFATARGVKPGDIVNPTRVAVTGVAVGFGLFDTLAILGKDTVLARIEHAIKLAADERG</sequence>
<organism evidence="11 12">
    <name type="scientific">Fimbriiglobus ruber</name>
    <dbReference type="NCBI Taxonomy" id="1908690"/>
    <lineage>
        <taxon>Bacteria</taxon>
        <taxon>Pseudomonadati</taxon>
        <taxon>Planctomycetota</taxon>
        <taxon>Planctomycetia</taxon>
        <taxon>Gemmatales</taxon>
        <taxon>Gemmataceae</taxon>
        <taxon>Fimbriiglobus</taxon>
    </lineage>
</organism>
<name>A0A225DD36_9BACT</name>
<dbReference type="PANTHER" id="PTHR43311:SF2">
    <property type="entry name" value="GLUTAMATE--TRNA LIGASE, MITOCHONDRIAL-RELATED"/>
    <property type="match status" value="1"/>
</dbReference>
<keyword evidence="2 7" id="KW-0436">Ligase</keyword>
<evidence type="ECO:0000259" key="10">
    <source>
        <dbReference type="Pfam" id="PF19269"/>
    </source>
</evidence>
<evidence type="ECO:0000256" key="1">
    <source>
        <dbReference type="ARBA" id="ARBA00007894"/>
    </source>
</evidence>
<dbReference type="GO" id="GO:0006424">
    <property type="term" value="P:glutamyl-tRNA aminoacylation"/>
    <property type="evidence" value="ECO:0007669"/>
    <property type="project" value="UniProtKB-UniRule"/>
</dbReference>
<evidence type="ECO:0000256" key="4">
    <source>
        <dbReference type="ARBA" id="ARBA00022840"/>
    </source>
</evidence>
<dbReference type="PANTHER" id="PTHR43311">
    <property type="entry name" value="GLUTAMATE--TRNA LIGASE"/>
    <property type="match status" value="1"/>
</dbReference>
<evidence type="ECO:0000256" key="7">
    <source>
        <dbReference type="HAMAP-Rule" id="MF_00022"/>
    </source>
</evidence>
<feature type="region of interest" description="Disordered" evidence="8">
    <location>
        <begin position="132"/>
        <end position="154"/>
    </location>
</feature>
<keyword evidence="6 7" id="KW-0030">Aminoacyl-tRNA synthetase</keyword>
<dbReference type="InterPro" id="IPR049940">
    <property type="entry name" value="GluQ/Sye"/>
</dbReference>
<keyword evidence="12" id="KW-1185">Reference proteome</keyword>
<dbReference type="InterPro" id="IPR004527">
    <property type="entry name" value="Glu-tRNA-ligase_bac/mito"/>
</dbReference>
<feature type="domain" description="Aminoacyl-tRNA synthetase class I anticodon-binding" evidence="10">
    <location>
        <begin position="387"/>
        <end position="534"/>
    </location>
</feature>
<comment type="subcellular location">
    <subcellularLocation>
        <location evidence="7">Cytoplasm</location>
    </subcellularLocation>
</comment>
<feature type="short sequence motif" description="'KMSKS' region" evidence="7">
    <location>
        <begin position="275"/>
        <end position="279"/>
    </location>
</feature>
<dbReference type="InterPro" id="IPR008925">
    <property type="entry name" value="aa_tRNA-synth_I_cd-bd_sf"/>
</dbReference>
<proteinExistence type="inferred from homology"/>
<reference evidence="12" key="1">
    <citation type="submission" date="2017-06" db="EMBL/GenBank/DDBJ databases">
        <title>Genome analysis of Fimbriiglobus ruber SP5, the first member of the order Planctomycetales with confirmed chitinolytic capability.</title>
        <authorList>
            <person name="Ravin N.V."/>
            <person name="Rakitin A.L."/>
            <person name="Ivanova A.A."/>
            <person name="Beletsky A.V."/>
            <person name="Kulichevskaya I.S."/>
            <person name="Mardanov A.V."/>
            <person name="Dedysh S.N."/>
        </authorList>
    </citation>
    <scope>NUCLEOTIDE SEQUENCE [LARGE SCALE GENOMIC DNA]</scope>
    <source>
        <strain evidence="12">SP5</strain>
    </source>
</reference>
<protein>
    <recommendedName>
        <fullName evidence="7">Glutamate--tRNA ligase</fullName>
        <ecNumber evidence="7">6.1.1.17</ecNumber>
    </recommendedName>
    <alternativeName>
        <fullName evidence="7">Glutamyl-tRNA synthetase</fullName>
        <shortName evidence="7">GluRS</shortName>
    </alternativeName>
</protein>
<evidence type="ECO:0000256" key="2">
    <source>
        <dbReference type="ARBA" id="ARBA00022598"/>
    </source>
</evidence>
<dbReference type="PRINTS" id="PR00987">
    <property type="entry name" value="TRNASYNTHGLU"/>
</dbReference>
<gene>
    <name evidence="7" type="primary">gltX</name>
    <name evidence="11" type="ORF">FRUB_06398</name>
</gene>
<dbReference type="EC" id="6.1.1.17" evidence="7"/>
<comment type="similarity">
    <text evidence="1 7">Belongs to the class-I aminoacyl-tRNA synthetase family. Glutamate--tRNA ligase type 1 subfamily.</text>
</comment>
<dbReference type="GO" id="GO:0005524">
    <property type="term" value="F:ATP binding"/>
    <property type="evidence" value="ECO:0007669"/>
    <property type="project" value="UniProtKB-UniRule"/>
</dbReference>
<evidence type="ECO:0000313" key="11">
    <source>
        <dbReference type="EMBL" id="OWK38893.1"/>
    </source>
</evidence>
<dbReference type="SUPFAM" id="SSF48163">
    <property type="entry name" value="An anticodon-binding domain of class I aminoacyl-tRNA synthetases"/>
    <property type="match status" value="1"/>
</dbReference>
<dbReference type="GO" id="GO:0008270">
    <property type="term" value="F:zinc ion binding"/>
    <property type="evidence" value="ECO:0007669"/>
    <property type="project" value="InterPro"/>
</dbReference>
<comment type="caution">
    <text evidence="7">Lacks conserved residue(s) required for the propagation of feature annotation.</text>
</comment>
<dbReference type="InterPro" id="IPR001412">
    <property type="entry name" value="aa-tRNA-synth_I_CS"/>
</dbReference>
<evidence type="ECO:0000256" key="3">
    <source>
        <dbReference type="ARBA" id="ARBA00022741"/>
    </source>
</evidence>
<dbReference type="Gene3D" id="3.40.50.620">
    <property type="entry name" value="HUPs"/>
    <property type="match status" value="1"/>
</dbReference>
<dbReference type="InterPro" id="IPR014729">
    <property type="entry name" value="Rossmann-like_a/b/a_fold"/>
</dbReference>
<dbReference type="SUPFAM" id="SSF52374">
    <property type="entry name" value="Nucleotidylyl transferase"/>
    <property type="match status" value="1"/>
</dbReference>
<dbReference type="Proteomes" id="UP000214646">
    <property type="component" value="Unassembled WGS sequence"/>
</dbReference>
<keyword evidence="7" id="KW-0963">Cytoplasm</keyword>
<comment type="subunit">
    <text evidence="7">Monomer.</text>
</comment>
<keyword evidence="5 7" id="KW-0648">Protein biosynthesis</keyword>
<comment type="function">
    <text evidence="7">Catalyzes the attachment of glutamate to tRNA(Glu) in a two-step reaction: glutamate is first activated by ATP to form Glu-AMP and then transferred to the acceptor end of tRNA(Glu).</text>
</comment>
<comment type="caution">
    <text evidence="11">The sequence shown here is derived from an EMBL/GenBank/DDBJ whole genome shotgun (WGS) entry which is preliminary data.</text>
</comment>
<dbReference type="GO" id="GO:0005829">
    <property type="term" value="C:cytosol"/>
    <property type="evidence" value="ECO:0007669"/>
    <property type="project" value="TreeGrafter"/>
</dbReference>
<dbReference type="InterPro" id="IPR020751">
    <property type="entry name" value="aa-tRNA-synth_I_codon-bd_sub2"/>
</dbReference>
<dbReference type="Pfam" id="PF00749">
    <property type="entry name" value="tRNA-synt_1c"/>
    <property type="match status" value="2"/>
</dbReference>